<dbReference type="InterPro" id="IPR007197">
    <property type="entry name" value="rSAM"/>
</dbReference>
<dbReference type="SFLD" id="SFLDS00029">
    <property type="entry name" value="Radical_SAM"/>
    <property type="match status" value="1"/>
</dbReference>
<dbReference type="GO" id="GO:0016491">
    <property type="term" value="F:oxidoreductase activity"/>
    <property type="evidence" value="ECO:0007669"/>
    <property type="project" value="InterPro"/>
</dbReference>
<accession>A0AAV7ZJG5</accession>
<keyword evidence="3" id="KW-0408">Iron</keyword>
<evidence type="ECO:0000313" key="7">
    <source>
        <dbReference type="Proteomes" id="UP001146793"/>
    </source>
</evidence>
<dbReference type="AlphaFoldDB" id="A0AAV7ZJG5"/>
<dbReference type="InterPro" id="IPR058240">
    <property type="entry name" value="rSAM_sf"/>
</dbReference>
<evidence type="ECO:0000313" key="6">
    <source>
        <dbReference type="EMBL" id="KAJ3440857.1"/>
    </source>
</evidence>
<dbReference type="Proteomes" id="UP001146793">
    <property type="component" value="Unassembled WGS sequence"/>
</dbReference>
<keyword evidence="1" id="KW-0949">S-adenosyl-L-methionine</keyword>
<dbReference type="NCBIfam" id="TIGR04084">
    <property type="entry name" value="rSAM_AF0577"/>
    <property type="match status" value="1"/>
</dbReference>
<dbReference type="SUPFAM" id="SSF102114">
    <property type="entry name" value="Radical SAM enzymes"/>
    <property type="match status" value="1"/>
</dbReference>
<dbReference type="PANTHER" id="PTHR43273">
    <property type="entry name" value="ANAEROBIC SULFATASE-MATURATING ENZYME HOMOLOG ASLB-RELATED"/>
    <property type="match status" value="1"/>
</dbReference>
<gene>
    <name evidence="6" type="ORF">M0812_14531</name>
</gene>
<reference evidence="6" key="1">
    <citation type="submission" date="2022-08" db="EMBL/GenBank/DDBJ databases">
        <title>Novel sulphate-reducing endosymbionts in the free-living metamonad Anaeramoeba.</title>
        <authorList>
            <person name="Jerlstrom-Hultqvist J."/>
            <person name="Cepicka I."/>
            <person name="Gallot-Lavallee L."/>
            <person name="Salas-Leiva D."/>
            <person name="Curtis B.A."/>
            <person name="Zahonova K."/>
            <person name="Pipaliya S."/>
            <person name="Dacks J."/>
            <person name="Roger A.J."/>
        </authorList>
    </citation>
    <scope>NUCLEOTIDE SEQUENCE</scope>
    <source>
        <strain evidence="6">Busselton2</strain>
    </source>
</reference>
<dbReference type="PANTHER" id="PTHR43273:SF2">
    <property type="entry name" value="RADICAL SAM CORE DOMAIN-CONTAINING PROTEIN"/>
    <property type="match status" value="1"/>
</dbReference>
<keyword evidence="4" id="KW-0411">Iron-sulfur</keyword>
<dbReference type="EMBL" id="JANTQA010000030">
    <property type="protein sequence ID" value="KAJ3440857.1"/>
    <property type="molecule type" value="Genomic_DNA"/>
</dbReference>
<dbReference type="Gene3D" id="3.20.20.70">
    <property type="entry name" value="Aldolase class I"/>
    <property type="match status" value="1"/>
</dbReference>
<evidence type="ECO:0000256" key="2">
    <source>
        <dbReference type="ARBA" id="ARBA00022723"/>
    </source>
</evidence>
<evidence type="ECO:0000256" key="4">
    <source>
        <dbReference type="ARBA" id="ARBA00023014"/>
    </source>
</evidence>
<feature type="domain" description="Radical SAM core" evidence="5">
    <location>
        <begin position="7"/>
        <end position="147"/>
    </location>
</feature>
<organism evidence="6 7">
    <name type="scientific">Anaeramoeba flamelloides</name>
    <dbReference type="NCBI Taxonomy" id="1746091"/>
    <lineage>
        <taxon>Eukaryota</taxon>
        <taxon>Metamonada</taxon>
        <taxon>Anaeramoebidae</taxon>
        <taxon>Anaeramoeba</taxon>
    </lineage>
</organism>
<sequence length="367" mass="42076">MLIFLTLTQKCQLSCKYCGSSENYDIEDLSPHPMEIAYDLSLLEKFQKEEDLIICLYGGEPLLKMRIFKKIFAILPNAKYVLQTNAILLNKLKNNDLHRMDTILVSVDGDEKTTDFNRGEGTYSKIIKNVNVIREKEFQGDVIARMTVSKICDIYKSVRHLIELGPFDHVHWQLDVLWDSDMNSRYGDFIKWRDEEYNPGITKLAEWFAEELKKGKVLGIVPFQGLLKSFLRGEKVTRIRCGAGSTSFNVTTGGLINACPVAPEVDPICEIGEKDFTSKKLKDQDLIGGLCDECEVRQECGGRCLYANKTMWWEEEGFKEVCVTVKHLIKVVHDIIEPVAKEMIEKEVLSLKDFLYPFYNNTCEIIP</sequence>
<dbReference type="SFLD" id="SFLDG01104">
    <property type="entry name" value="Uncharacterised_Radical_SAM_Su"/>
    <property type="match status" value="1"/>
</dbReference>
<keyword evidence="2" id="KW-0479">Metal-binding</keyword>
<dbReference type="GO" id="GO:0051536">
    <property type="term" value="F:iron-sulfur cluster binding"/>
    <property type="evidence" value="ECO:0007669"/>
    <property type="project" value="UniProtKB-KW"/>
</dbReference>
<proteinExistence type="predicted"/>
<dbReference type="GO" id="GO:0046872">
    <property type="term" value="F:metal ion binding"/>
    <property type="evidence" value="ECO:0007669"/>
    <property type="project" value="UniProtKB-KW"/>
</dbReference>
<dbReference type="InterPro" id="IPR023867">
    <property type="entry name" value="Sulphatase_maturase_rSAM"/>
</dbReference>
<evidence type="ECO:0000256" key="3">
    <source>
        <dbReference type="ARBA" id="ARBA00023004"/>
    </source>
</evidence>
<protein>
    <submittedName>
        <fullName evidence="6">Radical sam domain containing protein</fullName>
    </submittedName>
</protein>
<dbReference type="CDD" id="cd01335">
    <property type="entry name" value="Radical_SAM"/>
    <property type="match status" value="1"/>
</dbReference>
<dbReference type="InterPro" id="IPR023819">
    <property type="entry name" value="Pep-mod_rSAM_AF0577"/>
</dbReference>
<dbReference type="SFLD" id="SFLDG01067">
    <property type="entry name" value="SPASM/twitch_domain_containing"/>
    <property type="match status" value="1"/>
</dbReference>
<dbReference type="Pfam" id="PF04055">
    <property type="entry name" value="Radical_SAM"/>
    <property type="match status" value="1"/>
</dbReference>
<evidence type="ECO:0000259" key="5">
    <source>
        <dbReference type="Pfam" id="PF04055"/>
    </source>
</evidence>
<comment type="caution">
    <text evidence="6">The sequence shown here is derived from an EMBL/GenBank/DDBJ whole genome shotgun (WGS) entry which is preliminary data.</text>
</comment>
<dbReference type="InterPro" id="IPR013785">
    <property type="entry name" value="Aldolase_TIM"/>
</dbReference>
<evidence type="ECO:0000256" key="1">
    <source>
        <dbReference type="ARBA" id="ARBA00022691"/>
    </source>
</evidence>
<name>A0AAV7ZJG5_9EUKA</name>